<dbReference type="Proteomes" id="UP000703893">
    <property type="component" value="Unassembled WGS sequence"/>
</dbReference>
<name>A0A938BPE8_9BACT</name>
<organism evidence="2 3">
    <name type="scientific">Candidatus Tanganyikabacteria bacterium</name>
    <dbReference type="NCBI Taxonomy" id="2961651"/>
    <lineage>
        <taxon>Bacteria</taxon>
        <taxon>Bacillati</taxon>
        <taxon>Candidatus Sericytochromatia</taxon>
        <taxon>Candidatus Tanganyikabacteria</taxon>
    </lineage>
</organism>
<gene>
    <name evidence="2" type="ORF">FJZ00_14510</name>
</gene>
<dbReference type="EMBL" id="VGJX01000989">
    <property type="protein sequence ID" value="MBM3276363.1"/>
    <property type="molecule type" value="Genomic_DNA"/>
</dbReference>
<evidence type="ECO:0000259" key="1">
    <source>
        <dbReference type="Pfam" id="PF02026"/>
    </source>
</evidence>
<protein>
    <recommendedName>
        <fullName evidence="1">Ryanodine receptor Ryr domain-containing protein</fullName>
    </recommendedName>
</protein>
<evidence type="ECO:0000313" key="3">
    <source>
        <dbReference type="Proteomes" id="UP000703893"/>
    </source>
</evidence>
<reference evidence="2 3" key="1">
    <citation type="submission" date="2019-03" db="EMBL/GenBank/DDBJ databases">
        <title>Lake Tanganyika Metagenome-Assembled Genomes (MAGs).</title>
        <authorList>
            <person name="Tran P."/>
        </authorList>
    </citation>
    <scope>NUCLEOTIDE SEQUENCE [LARGE SCALE GENOMIC DNA]</scope>
    <source>
        <strain evidence="2">K_DeepCast_65m_m2_236</strain>
    </source>
</reference>
<comment type="caution">
    <text evidence="2">The sequence shown here is derived from an EMBL/GenBank/DDBJ whole genome shotgun (WGS) entry which is preliminary data.</text>
</comment>
<proteinExistence type="predicted"/>
<feature type="non-terminal residue" evidence="2">
    <location>
        <position position="165"/>
    </location>
</feature>
<dbReference type="GO" id="GO:0034704">
    <property type="term" value="C:calcium channel complex"/>
    <property type="evidence" value="ECO:0007669"/>
    <property type="project" value="TreeGrafter"/>
</dbReference>
<dbReference type="Pfam" id="PF02026">
    <property type="entry name" value="RyR"/>
    <property type="match status" value="1"/>
</dbReference>
<dbReference type="InterPro" id="IPR015925">
    <property type="entry name" value="Ryanodine_IP3_receptor"/>
</dbReference>
<dbReference type="PANTHER" id="PTHR46399:SF8">
    <property type="entry name" value="B30.2_SPRY DOMAIN-CONTAINING PROTEIN"/>
    <property type="match status" value="1"/>
</dbReference>
<evidence type="ECO:0000313" key="2">
    <source>
        <dbReference type="EMBL" id="MBM3276363.1"/>
    </source>
</evidence>
<sequence length="165" mass="18435">MQEPETRYQQQPLDTSWVALPPELADLSDILSRNTHEIWARGRIAEGWRYGPQRDDFRREHPGLVPYDELSDSEKAYDRWTALGAIEAILALGYRIVPPEAVPDAAPIAAAVTEAERLLAAQGRDPHELDAALRIPPVVLFAGHMVDQPDRVKPRFPADRAAAVK</sequence>
<feature type="domain" description="Ryanodine receptor Ryr" evidence="1">
    <location>
        <begin position="8"/>
        <end position="96"/>
    </location>
</feature>
<accession>A0A938BPE8</accession>
<dbReference type="GO" id="GO:0014808">
    <property type="term" value="P:release of sequestered calcium ion into cytosol by sarcoplasmic reticulum"/>
    <property type="evidence" value="ECO:0007669"/>
    <property type="project" value="TreeGrafter"/>
</dbReference>
<dbReference type="InterPro" id="IPR003032">
    <property type="entry name" value="Ryanodine_rcpt"/>
</dbReference>
<dbReference type="PANTHER" id="PTHR46399">
    <property type="entry name" value="B30.2/SPRY DOMAIN-CONTAINING PROTEIN"/>
    <property type="match status" value="1"/>
</dbReference>
<dbReference type="GO" id="GO:0005219">
    <property type="term" value="F:ryanodine-sensitive calcium-release channel activity"/>
    <property type="evidence" value="ECO:0007669"/>
    <property type="project" value="TreeGrafter"/>
</dbReference>
<dbReference type="Gene3D" id="6.20.350.10">
    <property type="match status" value="1"/>
</dbReference>
<dbReference type="AlphaFoldDB" id="A0A938BPE8"/>